<evidence type="ECO:0000256" key="3">
    <source>
        <dbReference type="SAM" id="MobiDB-lite"/>
    </source>
</evidence>
<gene>
    <name evidence="5" type="ORF">G9U52_12570</name>
</gene>
<dbReference type="EMBL" id="JAAOIW010000004">
    <property type="protein sequence ID" value="NHN30667.1"/>
    <property type="molecule type" value="Genomic_DNA"/>
</dbReference>
<protein>
    <submittedName>
        <fullName evidence="5">Spore germination protein</fullName>
    </submittedName>
</protein>
<feature type="transmembrane region" description="Helical" evidence="4">
    <location>
        <begin position="315"/>
        <end position="337"/>
    </location>
</feature>
<dbReference type="InterPro" id="IPR004995">
    <property type="entry name" value="Spore_Ger"/>
</dbReference>
<keyword evidence="4" id="KW-0812">Transmembrane</keyword>
<keyword evidence="4" id="KW-1133">Transmembrane helix</keyword>
<feature type="transmembrane region" description="Helical" evidence="4">
    <location>
        <begin position="409"/>
        <end position="429"/>
    </location>
</feature>
<evidence type="ECO:0000256" key="4">
    <source>
        <dbReference type="SAM" id="Phobius"/>
    </source>
</evidence>
<keyword evidence="6" id="KW-1185">Reference proteome</keyword>
<dbReference type="Pfam" id="PF03323">
    <property type="entry name" value="GerA"/>
    <property type="match status" value="1"/>
</dbReference>
<feature type="region of interest" description="Disordered" evidence="3">
    <location>
        <begin position="1"/>
        <end position="22"/>
    </location>
</feature>
<evidence type="ECO:0000313" key="5">
    <source>
        <dbReference type="EMBL" id="NHN30667.1"/>
    </source>
</evidence>
<comment type="caution">
    <text evidence="5">The sequence shown here is derived from an EMBL/GenBank/DDBJ whole genome shotgun (WGS) entry which is preliminary data.</text>
</comment>
<reference evidence="5" key="1">
    <citation type="submission" date="2020-03" db="EMBL/GenBank/DDBJ databases">
        <title>Draft sequencing of Paenibacilllus sp. S3N08.</title>
        <authorList>
            <person name="Kim D.-U."/>
        </authorList>
    </citation>
    <scope>NUCLEOTIDE SEQUENCE</scope>
    <source>
        <strain evidence="5">S3N08</strain>
    </source>
</reference>
<evidence type="ECO:0000313" key="6">
    <source>
        <dbReference type="Proteomes" id="UP001165962"/>
    </source>
</evidence>
<feature type="transmembrane region" description="Helical" evidence="4">
    <location>
        <begin position="441"/>
        <end position="465"/>
    </location>
</feature>
<sequence>MGLTSTIKKMLGSTSHSIQPQPLPQEVTTSLHKELALNITDIQLTMGHSPDLVIRELKFGQNNIQLALLYIEGLAEPKNALEFLMKKASEPEYKATIANSDFFTLLTHKLLAVGELKQISTLQMLCQSILNGDTVLMLDGFATGLSLGTKQSKDRNVEEPGAQTVVRGPRDGFTETLRTNIALVRRRIKSTDFRMEIKIIGRVTKTDIAIIYIQGIVNEKVLSEVRKRIDRIDIDAILESGYIEELIQDETYTPFPTVYNTERPDTLAAGILEGRVAILVDGTPFALTVPALFTEFFQSAEDYYQRADFATLLRILRYFCFFITLLAPSMYIAITTFHHELLPPELLIRLVAAREGVPFPAFVEALLMEITFEILREAGVRMPRTIGQAVSIVGTLVIGQAAVEAGLVSPAMVIIVSITAISNFVIPSFNMGISLRILRFFIMFLAASFGLFGIVVGLITIILHLCSLRSFGIPYMSPFAPLIFEDQKDSIFRFPHWALVSRPHLLSQKNNKRGQTPKPSPEEQT</sequence>
<dbReference type="PANTHER" id="PTHR22550:SF5">
    <property type="entry name" value="LEUCINE ZIPPER PROTEIN 4"/>
    <property type="match status" value="1"/>
</dbReference>
<organism evidence="5 6">
    <name type="scientific">Paenibacillus agricola</name>
    <dbReference type="NCBI Taxonomy" id="2716264"/>
    <lineage>
        <taxon>Bacteria</taxon>
        <taxon>Bacillati</taxon>
        <taxon>Bacillota</taxon>
        <taxon>Bacilli</taxon>
        <taxon>Bacillales</taxon>
        <taxon>Paenibacillaceae</taxon>
        <taxon>Paenibacillus</taxon>
    </lineage>
</organism>
<keyword evidence="2 4" id="KW-0472">Membrane</keyword>
<accession>A0ABX0J2S7</accession>
<dbReference type="PIRSF" id="PIRSF005690">
    <property type="entry name" value="GerBA"/>
    <property type="match status" value="1"/>
</dbReference>
<comment type="similarity">
    <text evidence="1">Belongs to the GerABKA family.</text>
</comment>
<name>A0ABX0J2S7_9BACL</name>
<dbReference type="PANTHER" id="PTHR22550">
    <property type="entry name" value="SPORE GERMINATION PROTEIN"/>
    <property type="match status" value="1"/>
</dbReference>
<dbReference type="Proteomes" id="UP001165962">
    <property type="component" value="Unassembled WGS sequence"/>
</dbReference>
<proteinExistence type="inferred from homology"/>
<evidence type="ECO:0000256" key="1">
    <source>
        <dbReference type="ARBA" id="ARBA00005278"/>
    </source>
</evidence>
<dbReference type="RefSeq" id="WP_166149965.1">
    <property type="nucleotide sequence ID" value="NZ_JAAOIW010000004.1"/>
</dbReference>
<dbReference type="InterPro" id="IPR050768">
    <property type="entry name" value="UPF0353/GerABKA_families"/>
</dbReference>
<evidence type="ECO:0000256" key="2">
    <source>
        <dbReference type="ARBA" id="ARBA00023136"/>
    </source>
</evidence>